<dbReference type="InterPro" id="IPR016718">
    <property type="entry name" value="rRNA_m1G-MeTrfase_A_prd"/>
</dbReference>
<evidence type="ECO:0000259" key="1">
    <source>
        <dbReference type="Pfam" id="PF08241"/>
    </source>
</evidence>
<keyword evidence="4" id="KW-1185">Reference proteome</keyword>
<feature type="domain" description="23S rRNA (guanine(745)-N(1))-methyltransferase N-terminal" evidence="2">
    <location>
        <begin position="20"/>
        <end position="54"/>
    </location>
</feature>
<proteinExistence type="predicted"/>
<dbReference type="EMBL" id="BAAARJ010000011">
    <property type="protein sequence ID" value="GAA2619914.1"/>
    <property type="molecule type" value="Genomic_DNA"/>
</dbReference>
<name>A0ABN3Q824_9ACTN</name>
<dbReference type="InterPro" id="IPR029063">
    <property type="entry name" value="SAM-dependent_MTases_sf"/>
</dbReference>
<dbReference type="Pfam" id="PF21302">
    <property type="entry name" value="Zn_ribbon_RlmA"/>
    <property type="match status" value="1"/>
</dbReference>
<keyword evidence="3" id="KW-0489">Methyltransferase</keyword>
<dbReference type="GO" id="GO:0008168">
    <property type="term" value="F:methyltransferase activity"/>
    <property type="evidence" value="ECO:0007669"/>
    <property type="project" value="UniProtKB-KW"/>
</dbReference>
<evidence type="ECO:0000313" key="3">
    <source>
        <dbReference type="EMBL" id="GAA2619914.1"/>
    </source>
</evidence>
<dbReference type="SUPFAM" id="SSF53335">
    <property type="entry name" value="S-adenosyl-L-methionine-dependent methyltransferases"/>
    <property type="match status" value="1"/>
</dbReference>
<gene>
    <name evidence="3" type="ORF">GCM10009863_37400</name>
</gene>
<reference evidence="3 4" key="1">
    <citation type="journal article" date="2019" name="Int. J. Syst. Evol. Microbiol.">
        <title>The Global Catalogue of Microorganisms (GCM) 10K type strain sequencing project: providing services to taxonomists for standard genome sequencing and annotation.</title>
        <authorList>
            <consortium name="The Broad Institute Genomics Platform"/>
            <consortium name="The Broad Institute Genome Sequencing Center for Infectious Disease"/>
            <person name="Wu L."/>
            <person name="Ma J."/>
        </authorList>
    </citation>
    <scope>NUCLEOTIDE SEQUENCE [LARGE SCALE GENOMIC DNA]</scope>
    <source>
        <strain evidence="3 4">JCM 16373</strain>
    </source>
</reference>
<dbReference type="Pfam" id="PF08241">
    <property type="entry name" value="Methyltransf_11"/>
    <property type="match status" value="1"/>
</dbReference>
<dbReference type="InterPro" id="IPR013216">
    <property type="entry name" value="Methyltransf_11"/>
</dbReference>
<feature type="domain" description="Methyltransferase type 11" evidence="1">
    <location>
        <begin position="103"/>
        <end position="190"/>
    </location>
</feature>
<evidence type="ECO:0000313" key="4">
    <source>
        <dbReference type="Proteomes" id="UP001501447"/>
    </source>
</evidence>
<evidence type="ECO:0000259" key="2">
    <source>
        <dbReference type="Pfam" id="PF21302"/>
    </source>
</evidence>
<organism evidence="3 4">
    <name type="scientific">Streptomyces axinellae</name>
    <dbReference type="NCBI Taxonomy" id="552788"/>
    <lineage>
        <taxon>Bacteria</taxon>
        <taxon>Bacillati</taxon>
        <taxon>Actinomycetota</taxon>
        <taxon>Actinomycetes</taxon>
        <taxon>Kitasatosporales</taxon>
        <taxon>Streptomycetaceae</taxon>
        <taxon>Streptomyces</taxon>
    </lineage>
</organism>
<accession>A0ABN3Q824</accession>
<dbReference type="PIRSF" id="PIRSF018249">
    <property type="entry name" value="MyrA_prd"/>
    <property type="match status" value="1"/>
</dbReference>
<sequence>MSEPHPLRREPWPTLLTVIRCPLCQERLEPDERSLRCPRRHTFDVAKHGYVSLLSGGRRGGSADTAGMVQARGGFLDAGHYAPLARTLARTVAALGPEDGTLLDAGAGTGYYLAAALEALPGATGLGLDASPYALRRAARAHPRAGAASWDVWKPFPVRDGGIDTVLNVFAPRNGAEFHRVLRAGGALVVVTPTGAHLRELRRGVGLLEVDPDKEERLERTLAAYFERERSETLEYTVELSGRDVANLAAMGPAARHVRPEELSERVAALGGPVGVTASFVVSVYRRAAATGPR</sequence>
<dbReference type="Proteomes" id="UP001501447">
    <property type="component" value="Unassembled WGS sequence"/>
</dbReference>
<dbReference type="InterPro" id="IPR048647">
    <property type="entry name" value="RlmA_N"/>
</dbReference>
<dbReference type="RefSeq" id="WP_344567376.1">
    <property type="nucleotide sequence ID" value="NZ_BAAARJ010000011.1"/>
</dbReference>
<dbReference type="Gene3D" id="3.40.50.150">
    <property type="entry name" value="Vaccinia Virus protein VP39"/>
    <property type="match status" value="1"/>
</dbReference>
<comment type="caution">
    <text evidence="3">The sequence shown here is derived from an EMBL/GenBank/DDBJ whole genome shotgun (WGS) entry which is preliminary data.</text>
</comment>
<keyword evidence="3" id="KW-0808">Transferase</keyword>
<protein>
    <submittedName>
        <fullName evidence="3">Methyltransferase domain-containing protein</fullName>
    </submittedName>
</protein>
<dbReference type="GO" id="GO:0032259">
    <property type="term" value="P:methylation"/>
    <property type="evidence" value="ECO:0007669"/>
    <property type="project" value="UniProtKB-KW"/>
</dbReference>